<gene>
    <name evidence="2" type="ORF">A0U93_03400</name>
</gene>
<evidence type="ECO:0000313" key="3">
    <source>
        <dbReference type="Proteomes" id="UP000188604"/>
    </source>
</evidence>
<reference evidence="2 3" key="1">
    <citation type="submission" date="2016-03" db="EMBL/GenBank/DDBJ databases">
        <title>Acetic acid bacteria sequencing.</title>
        <authorList>
            <person name="Brandt J."/>
            <person name="Jakob F."/>
            <person name="Vogel R.F."/>
        </authorList>
    </citation>
    <scope>NUCLEOTIDE SEQUENCE [LARGE SCALE GENOMIC DNA]</scope>
    <source>
        <strain evidence="2 3">NBRC 101099</strain>
    </source>
</reference>
<feature type="region of interest" description="Disordered" evidence="1">
    <location>
        <begin position="17"/>
        <end position="43"/>
    </location>
</feature>
<dbReference type="KEGG" id="nch:A0U93_03400"/>
<dbReference type="Pfam" id="PF13770">
    <property type="entry name" value="DUF4169"/>
    <property type="match status" value="1"/>
</dbReference>
<evidence type="ECO:0000256" key="1">
    <source>
        <dbReference type="SAM" id="MobiDB-lite"/>
    </source>
</evidence>
<keyword evidence="3" id="KW-1185">Reference proteome</keyword>
<dbReference type="STRING" id="320497.A0U93_03400"/>
<name>A0A1U9KMW8_9PROT</name>
<sequence>MGEIVNLRRERKRAIRRMDAAQAQTNRALSGRTKAERLRDEAAAERVASRLEMTRLNPEREKE</sequence>
<dbReference type="Proteomes" id="UP000188604">
    <property type="component" value="Chromosome"/>
</dbReference>
<proteinExistence type="predicted"/>
<organism evidence="2 3">
    <name type="scientific">Neoasaia chiangmaiensis</name>
    <dbReference type="NCBI Taxonomy" id="320497"/>
    <lineage>
        <taxon>Bacteria</taxon>
        <taxon>Pseudomonadati</taxon>
        <taxon>Pseudomonadota</taxon>
        <taxon>Alphaproteobacteria</taxon>
        <taxon>Acetobacterales</taxon>
        <taxon>Acetobacteraceae</taxon>
        <taxon>Neoasaia</taxon>
    </lineage>
</organism>
<accession>A0A1U9KMW8</accession>
<dbReference type="InterPro" id="IPR025227">
    <property type="entry name" value="DUF4169"/>
</dbReference>
<dbReference type="EMBL" id="CP014691">
    <property type="protein sequence ID" value="AQS87136.1"/>
    <property type="molecule type" value="Genomic_DNA"/>
</dbReference>
<evidence type="ECO:0000313" key="2">
    <source>
        <dbReference type="EMBL" id="AQS87136.1"/>
    </source>
</evidence>
<protein>
    <submittedName>
        <fullName evidence="2">Uncharacterized protein</fullName>
    </submittedName>
</protein>
<dbReference type="AlphaFoldDB" id="A0A1U9KMW8"/>
<dbReference type="OrthoDB" id="7173889at2"/>
<dbReference type="RefSeq" id="WP_077806110.1">
    <property type="nucleotide sequence ID" value="NZ_BJXS01000008.1"/>
</dbReference>
<feature type="compositionally biased region" description="Basic and acidic residues" evidence="1">
    <location>
        <begin position="33"/>
        <end position="43"/>
    </location>
</feature>